<organism evidence="1 2">
    <name type="scientific">Cupriavidus agavae</name>
    <dbReference type="NCBI Taxonomy" id="1001822"/>
    <lineage>
        <taxon>Bacteria</taxon>
        <taxon>Pseudomonadati</taxon>
        <taxon>Pseudomonadota</taxon>
        <taxon>Betaproteobacteria</taxon>
        <taxon>Burkholderiales</taxon>
        <taxon>Burkholderiaceae</taxon>
        <taxon>Cupriavidus</taxon>
    </lineage>
</organism>
<dbReference type="EMBL" id="SGXM01000004">
    <property type="protein sequence ID" value="RZT36672.1"/>
    <property type="molecule type" value="Genomic_DNA"/>
</dbReference>
<comment type="caution">
    <text evidence="1">The sequence shown here is derived from an EMBL/GenBank/DDBJ whole genome shotgun (WGS) entry which is preliminary data.</text>
</comment>
<sequence length="33" mass="3146">MSFKNSALIVSGWLALTAASGAAAALVATALPA</sequence>
<gene>
    <name evidence="1" type="ORF">EV147_3334</name>
</gene>
<name>A0A4Q7RWM8_9BURK</name>
<protein>
    <submittedName>
        <fullName evidence="1">Uncharacterized protein</fullName>
    </submittedName>
</protein>
<proteinExistence type="predicted"/>
<reference evidence="1 2" key="1">
    <citation type="journal article" date="2015" name="Stand. Genomic Sci.">
        <title>Genomic Encyclopedia of Bacterial and Archaeal Type Strains, Phase III: the genomes of soil and plant-associated and newly described type strains.</title>
        <authorList>
            <person name="Whitman W.B."/>
            <person name="Woyke T."/>
            <person name="Klenk H.P."/>
            <person name="Zhou Y."/>
            <person name="Lilburn T.G."/>
            <person name="Beck B.J."/>
            <person name="De Vos P."/>
            <person name="Vandamme P."/>
            <person name="Eisen J.A."/>
            <person name="Garrity G."/>
            <person name="Hugenholtz P."/>
            <person name="Kyrpides N.C."/>
        </authorList>
    </citation>
    <scope>NUCLEOTIDE SEQUENCE [LARGE SCALE GENOMIC DNA]</scope>
    <source>
        <strain evidence="1 2">ASC-9842</strain>
    </source>
</reference>
<dbReference type="AlphaFoldDB" id="A0A4Q7RWM8"/>
<dbReference type="Proteomes" id="UP000291078">
    <property type="component" value="Unassembled WGS sequence"/>
</dbReference>
<evidence type="ECO:0000313" key="2">
    <source>
        <dbReference type="Proteomes" id="UP000291078"/>
    </source>
</evidence>
<evidence type="ECO:0000313" key="1">
    <source>
        <dbReference type="EMBL" id="RZT36672.1"/>
    </source>
</evidence>
<keyword evidence="2" id="KW-1185">Reference proteome</keyword>
<accession>A0A4Q7RWM8</accession>